<reference evidence="3" key="1">
    <citation type="submission" date="2025-08" db="UniProtKB">
        <authorList>
            <consortium name="RefSeq"/>
        </authorList>
    </citation>
    <scope>IDENTIFICATION</scope>
</reference>
<feature type="non-terminal residue" evidence="3">
    <location>
        <position position="1"/>
    </location>
</feature>
<dbReference type="AlphaFoldDB" id="A0A7E5WY98"/>
<evidence type="ECO:0000313" key="2">
    <source>
        <dbReference type="Proteomes" id="UP000322000"/>
    </source>
</evidence>
<organism evidence="2 3">
    <name type="scientific">Trichoplusia ni</name>
    <name type="common">Cabbage looper</name>
    <dbReference type="NCBI Taxonomy" id="7111"/>
    <lineage>
        <taxon>Eukaryota</taxon>
        <taxon>Metazoa</taxon>
        <taxon>Ecdysozoa</taxon>
        <taxon>Arthropoda</taxon>
        <taxon>Hexapoda</taxon>
        <taxon>Insecta</taxon>
        <taxon>Pterygota</taxon>
        <taxon>Neoptera</taxon>
        <taxon>Endopterygota</taxon>
        <taxon>Lepidoptera</taxon>
        <taxon>Glossata</taxon>
        <taxon>Ditrysia</taxon>
        <taxon>Noctuoidea</taxon>
        <taxon>Noctuidae</taxon>
        <taxon>Plusiinae</taxon>
        <taxon>Trichoplusia</taxon>
    </lineage>
</organism>
<name>A0A7E5WY98_TRINI</name>
<dbReference type="KEGG" id="tnl:113506596"/>
<protein>
    <submittedName>
        <fullName evidence="3">Uncharacterized protein LOC113506596</fullName>
    </submittedName>
</protein>
<feature type="compositionally biased region" description="Low complexity" evidence="1">
    <location>
        <begin position="97"/>
        <end position="112"/>
    </location>
</feature>
<feature type="region of interest" description="Disordered" evidence="1">
    <location>
        <begin position="89"/>
        <end position="112"/>
    </location>
</feature>
<dbReference type="GeneID" id="113506596"/>
<dbReference type="Proteomes" id="UP000322000">
    <property type="component" value="Chromosome 20"/>
</dbReference>
<keyword evidence="2" id="KW-1185">Reference proteome</keyword>
<accession>A0A7E5WY98</accession>
<sequence length="112" mass="12439">RTPPRPPPPAPPLAHRAQRAPHALRLLLRPEPGYANVSVYDNDTVAGVETGAPPRWRPLYVQRQDSEQEGEAGGAHWWWRGCRRHARASQTLEFNSRRGAPSSSPDSSGEDD</sequence>
<gene>
    <name evidence="3" type="primary">LOC113506596</name>
</gene>
<evidence type="ECO:0000313" key="3">
    <source>
        <dbReference type="RefSeq" id="XP_026745232.1"/>
    </source>
</evidence>
<dbReference type="RefSeq" id="XP_026745232.1">
    <property type="nucleotide sequence ID" value="XM_026889431.1"/>
</dbReference>
<proteinExistence type="predicted"/>
<dbReference type="InParanoid" id="A0A7E5WY98"/>
<evidence type="ECO:0000256" key="1">
    <source>
        <dbReference type="SAM" id="MobiDB-lite"/>
    </source>
</evidence>
<dbReference type="OrthoDB" id="7441987at2759"/>